<dbReference type="EMBL" id="FWFF01000014">
    <property type="protein sequence ID" value="SLM98102.1"/>
    <property type="molecule type" value="Genomic_DNA"/>
</dbReference>
<dbReference type="Pfam" id="PF02826">
    <property type="entry name" value="2-Hacid_dh_C"/>
    <property type="match status" value="1"/>
</dbReference>
<keyword evidence="8" id="KW-1185">Reference proteome</keyword>
<dbReference type="Gene3D" id="3.40.50.720">
    <property type="entry name" value="NAD(P)-binding Rossmann-like Domain"/>
    <property type="match status" value="2"/>
</dbReference>
<keyword evidence="3" id="KW-0520">NAD</keyword>
<dbReference type="PANTHER" id="PTHR43333:SF1">
    <property type="entry name" value="D-ISOMER SPECIFIC 2-HYDROXYACID DEHYDROGENASE NAD-BINDING DOMAIN-CONTAINING PROTEIN"/>
    <property type="match status" value="1"/>
</dbReference>
<evidence type="ECO:0000256" key="1">
    <source>
        <dbReference type="ARBA" id="ARBA00005854"/>
    </source>
</evidence>
<dbReference type="Pfam" id="PF00389">
    <property type="entry name" value="2-Hacid_dh"/>
    <property type="match status" value="1"/>
</dbReference>
<protein>
    <submittedName>
        <fullName evidence="7">D-3-phosphoglycerate dehydrogenase</fullName>
        <ecNumber evidence="7">1.1.1.95</ecNumber>
    </submittedName>
</protein>
<keyword evidence="2 4" id="KW-0560">Oxidoreductase</keyword>
<dbReference type="InterPro" id="IPR006139">
    <property type="entry name" value="D-isomer_2_OHA_DH_cat_dom"/>
</dbReference>
<dbReference type="PANTHER" id="PTHR43333">
    <property type="entry name" value="2-HACID_DH_C DOMAIN-CONTAINING PROTEIN"/>
    <property type="match status" value="1"/>
</dbReference>
<sequence length="322" mass="34730">MTILTILTSPDKPRPAVFDRLGDDAEVRWVEADTLAAALPGSDALLMWDFFSTALEDAFPTADRLSWVHAASAGVDSLRFRRLVDSDVTVTNAHGVFDQAIAEYVLGVVLMFAKRSVESLELQRDHVWHRRETETVAGTRALVVGTGGIGRRTARLLRAFGVDVVGAATHARAGDADFSRIIDSAHLGEHLSSVDWLINAAPLTDATRGMFDASVFAQLPSTARFVSIGRGASTKTDDLLAALSDGTIAGAGLDVVDPEPLPPGHPLWDAPNTLITAHLSGDTEGWTDRLAQQFLTHWDRWVAGEPFPQTVDLRAGYVPSET</sequence>
<evidence type="ECO:0000256" key="3">
    <source>
        <dbReference type="ARBA" id="ARBA00023027"/>
    </source>
</evidence>
<dbReference type="Proteomes" id="UP000196581">
    <property type="component" value="Unassembled WGS sequence"/>
</dbReference>
<reference evidence="8" key="1">
    <citation type="submission" date="2017-02" db="EMBL/GenBank/DDBJ databases">
        <authorList>
            <person name="Dridi B."/>
        </authorList>
    </citation>
    <scope>NUCLEOTIDE SEQUENCE [LARGE SCALE GENOMIC DNA]</scope>
    <source>
        <strain evidence="8">B Co 03.10</strain>
    </source>
</reference>
<feature type="domain" description="D-isomer specific 2-hydroxyacid dehydrogenase catalytic" evidence="5">
    <location>
        <begin position="31"/>
        <end position="311"/>
    </location>
</feature>
<evidence type="ECO:0000313" key="8">
    <source>
        <dbReference type="Proteomes" id="UP000196581"/>
    </source>
</evidence>
<dbReference type="InterPro" id="IPR036291">
    <property type="entry name" value="NAD(P)-bd_dom_sf"/>
</dbReference>
<dbReference type="RefSeq" id="WP_087007142.1">
    <property type="nucleotide sequence ID" value="NZ_FWFF01000014.1"/>
</dbReference>
<dbReference type="AlphaFoldDB" id="A0A1X6XFP3"/>
<organism evidence="7 8">
    <name type="scientific">Brevibacterium yomogidense</name>
    <dbReference type="NCBI Taxonomy" id="946573"/>
    <lineage>
        <taxon>Bacteria</taxon>
        <taxon>Bacillati</taxon>
        <taxon>Actinomycetota</taxon>
        <taxon>Actinomycetes</taxon>
        <taxon>Micrococcales</taxon>
        <taxon>Brevibacteriaceae</taxon>
        <taxon>Brevibacterium</taxon>
    </lineage>
</organism>
<dbReference type="InterPro" id="IPR006140">
    <property type="entry name" value="D-isomer_DH_NAD-bd"/>
</dbReference>
<name>A0A1X6XFP3_9MICO</name>
<dbReference type="SUPFAM" id="SSF52283">
    <property type="entry name" value="Formate/glycerate dehydrogenase catalytic domain-like"/>
    <property type="match status" value="1"/>
</dbReference>
<evidence type="ECO:0000259" key="6">
    <source>
        <dbReference type="Pfam" id="PF02826"/>
    </source>
</evidence>
<evidence type="ECO:0000313" key="7">
    <source>
        <dbReference type="EMBL" id="SLM98102.1"/>
    </source>
</evidence>
<dbReference type="GO" id="GO:0004617">
    <property type="term" value="F:phosphoglycerate dehydrogenase activity"/>
    <property type="evidence" value="ECO:0007669"/>
    <property type="project" value="UniProtKB-EC"/>
</dbReference>
<evidence type="ECO:0000256" key="2">
    <source>
        <dbReference type="ARBA" id="ARBA00023002"/>
    </source>
</evidence>
<feature type="domain" description="D-isomer specific 2-hydroxyacid dehydrogenase NAD-binding" evidence="6">
    <location>
        <begin position="107"/>
        <end position="280"/>
    </location>
</feature>
<dbReference type="GO" id="GO:0051287">
    <property type="term" value="F:NAD binding"/>
    <property type="evidence" value="ECO:0007669"/>
    <property type="project" value="InterPro"/>
</dbReference>
<dbReference type="CDD" id="cd05300">
    <property type="entry name" value="2-Hacid_dh_1"/>
    <property type="match status" value="1"/>
</dbReference>
<accession>A0A1X6XFP3</accession>
<evidence type="ECO:0000259" key="5">
    <source>
        <dbReference type="Pfam" id="PF00389"/>
    </source>
</evidence>
<proteinExistence type="inferred from homology"/>
<evidence type="ECO:0000256" key="4">
    <source>
        <dbReference type="RuleBase" id="RU003719"/>
    </source>
</evidence>
<dbReference type="SUPFAM" id="SSF51735">
    <property type="entry name" value="NAD(P)-binding Rossmann-fold domains"/>
    <property type="match status" value="1"/>
</dbReference>
<comment type="similarity">
    <text evidence="1 4">Belongs to the D-isomer specific 2-hydroxyacid dehydrogenase family.</text>
</comment>
<gene>
    <name evidence="7" type="ORF">FM105_08260</name>
</gene>
<dbReference type="EC" id="1.1.1.95" evidence="7"/>